<dbReference type="PROSITE" id="PS51464">
    <property type="entry name" value="SIS"/>
    <property type="match status" value="1"/>
</dbReference>
<dbReference type="InterPro" id="IPR035472">
    <property type="entry name" value="RpiR-like_SIS"/>
</dbReference>
<name>A0ABU5PLJ5_9BACL</name>
<dbReference type="Gene3D" id="1.10.10.10">
    <property type="entry name" value="Winged helix-like DNA-binding domain superfamily/Winged helix DNA-binding domain"/>
    <property type="match status" value="1"/>
</dbReference>
<dbReference type="Pfam" id="PF01418">
    <property type="entry name" value="HTH_6"/>
    <property type="match status" value="1"/>
</dbReference>
<dbReference type="PANTHER" id="PTHR30514:SF1">
    <property type="entry name" value="HTH-TYPE TRANSCRIPTIONAL REGULATOR HEXR-RELATED"/>
    <property type="match status" value="1"/>
</dbReference>
<protein>
    <submittedName>
        <fullName evidence="6">MurR/RpiR family transcriptional regulator</fullName>
    </submittedName>
</protein>
<dbReference type="InterPro" id="IPR046348">
    <property type="entry name" value="SIS_dom_sf"/>
</dbReference>
<evidence type="ECO:0000256" key="2">
    <source>
        <dbReference type="ARBA" id="ARBA00023125"/>
    </source>
</evidence>
<dbReference type="RefSeq" id="WP_009225119.1">
    <property type="nucleotide sequence ID" value="NZ_CBCSKM010000015.1"/>
</dbReference>
<reference evidence="6 7" key="1">
    <citation type="submission" date="2023-12" db="EMBL/GenBank/DDBJ databases">
        <title>Whole genome sequencing of Paenibacillus phoenicis isolated from the Phoenix Mars Lander spacecraft assembly facility.</title>
        <authorList>
            <person name="Garcia A."/>
            <person name="Venkateswaran K."/>
        </authorList>
    </citation>
    <scope>NUCLEOTIDE SEQUENCE [LARGE SCALE GENOMIC DNA]</scope>
    <source>
        <strain evidence="6 7">3PO2SA</strain>
    </source>
</reference>
<dbReference type="Pfam" id="PF01380">
    <property type="entry name" value="SIS"/>
    <property type="match status" value="1"/>
</dbReference>
<dbReference type="SUPFAM" id="SSF53697">
    <property type="entry name" value="SIS domain"/>
    <property type="match status" value="1"/>
</dbReference>
<dbReference type="InterPro" id="IPR009057">
    <property type="entry name" value="Homeodomain-like_sf"/>
</dbReference>
<dbReference type="Proteomes" id="UP001292216">
    <property type="component" value="Unassembled WGS sequence"/>
</dbReference>
<evidence type="ECO:0000313" key="7">
    <source>
        <dbReference type="Proteomes" id="UP001292216"/>
    </source>
</evidence>
<dbReference type="SUPFAM" id="SSF46689">
    <property type="entry name" value="Homeodomain-like"/>
    <property type="match status" value="1"/>
</dbReference>
<gene>
    <name evidence="6" type="ORF">U9M73_12515</name>
</gene>
<evidence type="ECO:0000259" key="4">
    <source>
        <dbReference type="PROSITE" id="PS51071"/>
    </source>
</evidence>
<evidence type="ECO:0000313" key="6">
    <source>
        <dbReference type="EMBL" id="MEA3570809.1"/>
    </source>
</evidence>
<dbReference type="CDD" id="cd05013">
    <property type="entry name" value="SIS_RpiR"/>
    <property type="match status" value="1"/>
</dbReference>
<keyword evidence="3" id="KW-0804">Transcription</keyword>
<dbReference type="InterPro" id="IPR047640">
    <property type="entry name" value="RpiR-like"/>
</dbReference>
<dbReference type="InterPro" id="IPR000281">
    <property type="entry name" value="HTH_RpiR"/>
</dbReference>
<dbReference type="InterPro" id="IPR036388">
    <property type="entry name" value="WH-like_DNA-bd_sf"/>
</dbReference>
<dbReference type="PANTHER" id="PTHR30514">
    <property type="entry name" value="GLUCOKINASE"/>
    <property type="match status" value="1"/>
</dbReference>
<keyword evidence="7" id="KW-1185">Reference proteome</keyword>
<proteinExistence type="predicted"/>
<feature type="domain" description="SIS" evidence="5">
    <location>
        <begin position="123"/>
        <end position="263"/>
    </location>
</feature>
<keyword evidence="1" id="KW-0805">Transcription regulation</keyword>
<keyword evidence="2" id="KW-0238">DNA-binding</keyword>
<organism evidence="6 7">
    <name type="scientific">Paenibacillus phoenicis</name>
    <dbReference type="NCBI Taxonomy" id="554117"/>
    <lineage>
        <taxon>Bacteria</taxon>
        <taxon>Bacillati</taxon>
        <taxon>Bacillota</taxon>
        <taxon>Bacilli</taxon>
        <taxon>Bacillales</taxon>
        <taxon>Paenibacillaceae</taxon>
        <taxon>Paenibacillus</taxon>
    </lineage>
</organism>
<sequence length="289" mass="31641">MTPILHAVSSHLETLSPQERKLGEYILESPATVIHQGITELANACGISPSTVTRFCKTFHFKGFPDFKMKLASELAHKPAENHYQDIIAGNDLQKIVEAMEANHLASITDTTRLLDMNQLSRAVEALCRAKRIDLYGVATSSIVAQDFYQKLVRIGKNCTAFADSHMQITSASSLGEGDVALAISYSGETPETIDALRCAKDSGATTLSLTQYSSNSLASLADIALFSSSLEEGMRRGDMASRIAQLHVIDILFTGMVSLEFQDFIPKLESSYQNVQIYRKTQGGQHEC</sequence>
<feature type="domain" description="HTH rpiR-type" evidence="4">
    <location>
        <begin position="2"/>
        <end position="78"/>
    </location>
</feature>
<comment type="caution">
    <text evidence="6">The sequence shown here is derived from an EMBL/GenBank/DDBJ whole genome shotgun (WGS) entry which is preliminary data.</text>
</comment>
<dbReference type="InterPro" id="IPR001347">
    <property type="entry name" value="SIS_dom"/>
</dbReference>
<evidence type="ECO:0000256" key="3">
    <source>
        <dbReference type="ARBA" id="ARBA00023163"/>
    </source>
</evidence>
<evidence type="ECO:0000256" key="1">
    <source>
        <dbReference type="ARBA" id="ARBA00023015"/>
    </source>
</evidence>
<dbReference type="PROSITE" id="PS51071">
    <property type="entry name" value="HTH_RPIR"/>
    <property type="match status" value="1"/>
</dbReference>
<dbReference type="EMBL" id="JAYERP010000001">
    <property type="protein sequence ID" value="MEA3570809.1"/>
    <property type="molecule type" value="Genomic_DNA"/>
</dbReference>
<evidence type="ECO:0000259" key="5">
    <source>
        <dbReference type="PROSITE" id="PS51464"/>
    </source>
</evidence>
<accession>A0ABU5PLJ5</accession>
<dbReference type="Gene3D" id="3.40.50.10490">
    <property type="entry name" value="Glucose-6-phosphate isomerase like protein, domain 1"/>
    <property type="match status" value="1"/>
</dbReference>